<organism evidence="1 2">
    <name type="scientific">Prochlorococcus marinus (strain MIT 9301)</name>
    <dbReference type="NCBI Taxonomy" id="167546"/>
    <lineage>
        <taxon>Bacteria</taxon>
        <taxon>Bacillati</taxon>
        <taxon>Cyanobacteriota</taxon>
        <taxon>Cyanophyceae</taxon>
        <taxon>Synechococcales</taxon>
        <taxon>Prochlorococcaceae</taxon>
        <taxon>Prochlorococcus</taxon>
    </lineage>
</organism>
<evidence type="ECO:0000313" key="2">
    <source>
        <dbReference type="Proteomes" id="UP000001430"/>
    </source>
</evidence>
<evidence type="ECO:0008006" key="3">
    <source>
        <dbReference type="Google" id="ProtNLM"/>
    </source>
</evidence>
<name>A3PDR1_PROM0</name>
<accession>A3PDR1</accession>
<dbReference type="eggNOG" id="ENOG5030IB4">
    <property type="taxonomic scope" value="Bacteria"/>
</dbReference>
<gene>
    <name evidence="1" type="ordered locus">P9301_12631</name>
</gene>
<dbReference type="SUPFAM" id="SSF51197">
    <property type="entry name" value="Clavaminate synthase-like"/>
    <property type="match status" value="1"/>
</dbReference>
<protein>
    <recommendedName>
        <fullName evidence="3">Prolyl 4-hydroxylase alpha subunit Fe(2+) 2OG dioxygenase domain-containing protein</fullName>
    </recommendedName>
</protein>
<dbReference type="Proteomes" id="UP000001430">
    <property type="component" value="Chromosome"/>
</dbReference>
<dbReference type="NCBIfam" id="TIGR02466">
    <property type="entry name" value="TIGR02466 family protein"/>
    <property type="match status" value="1"/>
</dbReference>
<dbReference type="AlphaFoldDB" id="A3PDR1"/>
<dbReference type="Pfam" id="PF13759">
    <property type="entry name" value="2OG-FeII_Oxy_5"/>
    <property type="match status" value="1"/>
</dbReference>
<keyword evidence="2" id="KW-1185">Reference proteome</keyword>
<dbReference type="EMBL" id="CP000576">
    <property type="protein sequence ID" value="ABO17886.1"/>
    <property type="molecule type" value="Genomic_DNA"/>
</dbReference>
<dbReference type="HOGENOM" id="CLU_086361_1_0_3"/>
<reference evidence="1 2" key="1">
    <citation type="journal article" date="2007" name="PLoS Genet.">
        <title>Patterns and implications of gene gain and loss in the evolution of Prochlorococcus.</title>
        <authorList>
            <person name="Kettler G.C."/>
            <person name="Martiny A.C."/>
            <person name="Huang K."/>
            <person name="Zucker J."/>
            <person name="Coleman M.L."/>
            <person name="Rodrigue S."/>
            <person name="Chen F."/>
            <person name="Lapidus A."/>
            <person name="Ferriera S."/>
            <person name="Johnson J."/>
            <person name="Steglich C."/>
            <person name="Church G.M."/>
            <person name="Richardson P."/>
            <person name="Chisholm S.W."/>
        </authorList>
    </citation>
    <scope>NUCLEOTIDE SEQUENCE [LARGE SCALE GENOMIC DNA]</scope>
    <source>
        <strain evidence="1 2">MIT 9301</strain>
    </source>
</reference>
<dbReference type="Gene3D" id="2.60.120.620">
    <property type="entry name" value="q2cbj1_9rhob like domain"/>
    <property type="match status" value="1"/>
</dbReference>
<dbReference type="RefSeq" id="WP_011863212.1">
    <property type="nucleotide sequence ID" value="NC_009091.1"/>
</dbReference>
<evidence type="ECO:0000313" key="1">
    <source>
        <dbReference type="EMBL" id="ABO17886.1"/>
    </source>
</evidence>
<sequence>MNIKINPKFLFPTQYWEVELKESIKELQNESYIIKKNDQEGVIKSNTGLNGYHSKDIRNFENIPKINKLMFEIANCVNSIHQVSRRGKLNLANFWINISGKGASNSPHVHSGNNYSGVFFIKIPKEMSGGRFLFYRNFNDAALNSMAYMGQFKDGYKMQSYDYPIITIPPKENMLLVFPSWVPHAVETNLSDEDRISLSFNFILNRSLP</sequence>
<dbReference type="KEGG" id="pmg:P9301_12631"/>
<dbReference type="STRING" id="167546.P9301_12631"/>
<dbReference type="OrthoDB" id="440203at2"/>
<proteinExistence type="predicted"/>
<dbReference type="InterPro" id="IPR012668">
    <property type="entry name" value="CHP02466"/>
</dbReference>